<dbReference type="Proteomes" id="UP000683360">
    <property type="component" value="Unassembled WGS sequence"/>
</dbReference>
<comment type="caution">
    <text evidence="2">The sequence shown here is derived from an EMBL/GenBank/DDBJ whole genome shotgun (WGS) entry which is preliminary data.</text>
</comment>
<evidence type="ECO:0000313" key="2">
    <source>
        <dbReference type="EMBL" id="CAG2256701.1"/>
    </source>
</evidence>
<sequence>MIEQVLMRSVKTAGGLTRGRGMGESQRSQWLLSMPACADMNQAIQELTGVDIRPQKCTVYGLNLVEMKSPAGTAPVNRRQRAATASISGSRKALLHEINDVNTEASKMGATCGKKCNSDRKQQRKEIALIRFVQRLRNIINKNRVVPFSEQGSRSASSVISKTTVITQDDNNKEQTSLHGRKNVTKGIEQALYRS</sequence>
<keyword evidence="3" id="KW-1185">Reference proteome</keyword>
<organism evidence="2 3">
    <name type="scientific">Mytilus edulis</name>
    <name type="common">Blue mussel</name>
    <dbReference type="NCBI Taxonomy" id="6550"/>
    <lineage>
        <taxon>Eukaryota</taxon>
        <taxon>Metazoa</taxon>
        <taxon>Spiralia</taxon>
        <taxon>Lophotrochozoa</taxon>
        <taxon>Mollusca</taxon>
        <taxon>Bivalvia</taxon>
        <taxon>Autobranchia</taxon>
        <taxon>Pteriomorphia</taxon>
        <taxon>Mytilida</taxon>
        <taxon>Mytiloidea</taxon>
        <taxon>Mytilidae</taxon>
        <taxon>Mytilinae</taxon>
        <taxon>Mytilus</taxon>
    </lineage>
</organism>
<name>A0A8S3VN79_MYTED</name>
<proteinExistence type="predicted"/>
<evidence type="ECO:0000256" key="1">
    <source>
        <dbReference type="SAM" id="MobiDB-lite"/>
    </source>
</evidence>
<feature type="region of interest" description="Disordered" evidence="1">
    <location>
        <begin position="151"/>
        <end position="178"/>
    </location>
</feature>
<protein>
    <submittedName>
        <fullName evidence="2">Uncharacterized protein</fullName>
    </submittedName>
</protein>
<accession>A0A8S3VN79</accession>
<reference evidence="2" key="1">
    <citation type="submission" date="2021-03" db="EMBL/GenBank/DDBJ databases">
        <authorList>
            <person name="Bekaert M."/>
        </authorList>
    </citation>
    <scope>NUCLEOTIDE SEQUENCE</scope>
</reference>
<dbReference type="EMBL" id="CAJPWZ010003313">
    <property type="protein sequence ID" value="CAG2256701.1"/>
    <property type="molecule type" value="Genomic_DNA"/>
</dbReference>
<dbReference type="AlphaFoldDB" id="A0A8S3VN79"/>
<evidence type="ECO:0000313" key="3">
    <source>
        <dbReference type="Proteomes" id="UP000683360"/>
    </source>
</evidence>
<gene>
    <name evidence="2" type="ORF">MEDL_68027</name>
</gene>
<dbReference type="OrthoDB" id="6753017at2759"/>